<dbReference type="PANTHER" id="PTHR32282">
    <property type="entry name" value="BINDING PROTEIN TRANSPEPTIDASE, PUTATIVE-RELATED"/>
    <property type="match status" value="1"/>
</dbReference>
<feature type="domain" description="Penicillin-binding protein transpeptidase" evidence="4">
    <location>
        <begin position="2"/>
        <end position="141"/>
    </location>
</feature>
<reference evidence="5 6" key="1">
    <citation type="submission" date="2015-11" db="EMBL/GenBank/DDBJ databases">
        <authorList>
            <person name="Zhang Y."/>
            <person name="Guo Z."/>
        </authorList>
    </citation>
    <scope>NUCLEOTIDE SEQUENCE [LARGE SCALE GENOMIC DNA]</scope>
    <source>
        <strain evidence="6">gdw1</strain>
    </source>
</reference>
<evidence type="ECO:0000259" key="4">
    <source>
        <dbReference type="Pfam" id="PF00905"/>
    </source>
</evidence>
<dbReference type="EMBL" id="LNZG01000023">
    <property type="protein sequence ID" value="ODA90045.1"/>
    <property type="molecule type" value="Genomic_DNA"/>
</dbReference>
<evidence type="ECO:0000313" key="5">
    <source>
        <dbReference type="EMBL" id="ODA90045.1"/>
    </source>
</evidence>
<comment type="caution">
    <text evidence="5">The sequence shown here is derived from an EMBL/GenBank/DDBJ whole genome shotgun (WGS) entry which is preliminary data.</text>
</comment>
<dbReference type="Pfam" id="PF00905">
    <property type="entry name" value="Transpeptidase"/>
    <property type="match status" value="1"/>
</dbReference>
<dbReference type="OrthoDB" id="9766909at2"/>
<protein>
    <recommendedName>
        <fullName evidence="4">Penicillin-binding protein transpeptidase domain-containing protein</fullName>
    </recommendedName>
</protein>
<dbReference type="GO" id="GO:0009252">
    <property type="term" value="P:peptidoglycan biosynthetic process"/>
    <property type="evidence" value="ECO:0007669"/>
    <property type="project" value="TreeGrafter"/>
</dbReference>
<dbReference type="GO" id="GO:0030288">
    <property type="term" value="C:outer membrane-bounded periplasmic space"/>
    <property type="evidence" value="ECO:0007669"/>
    <property type="project" value="TreeGrafter"/>
</dbReference>
<name>A0A1E2SJL1_LEIXY</name>
<dbReference type="Gene3D" id="3.40.710.10">
    <property type="entry name" value="DD-peptidase/beta-lactamase superfamily"/>
    <property type="match status" value="1"/>
</dbReference>
<gene>
    <name evidence="5" type="ORF">ATY41_03180</name>
</gene>
<dbReference type="InterPro" id="IPR012338">
    <property type="entry name" value="Beta-lactam/transpept-like"/>
</dbReference>
<accession>A0A1E2SJL1</accession>
<feature type="region of interest" description="Disordered" evidence="3">
    <location>
        <begin position="119"/>
        <end position="144"/>
    </location>
</feature>
<dbReference type="PANTHER" id="PTHR32282:SF33">
    <property type="entry name" value="PEPTIDOGLYCAN GLYCOSYLTRANSFERASE"/>
    <property type="match status" value="1"/>
</dbReference>
<keyword evidence="2" id="KW-0808">Transferase</keyword>
<sequence length="144" mass="14643">MSVRTATAGSVNGAFFSMAQKLDQCEIRKTAEAFGVRRADGKSLTSYVSDVLGINEVAPIRMAAAFAAIANKGVICSPIAIDRIVDSEGKDVPVPGPECSAAVSSEVAATMASELSGVMRGTGSASNPRDGVPVFGKTGTSDGE</sequence>
<evidence type="ECO:0000256" key="3">
    <source>
        <dbReference type="SAM" id="MobiDB-lite"/>
    </source>
</evidence>
<evidence type="ECO:0000313" key="6">
    <source>
        <dbReference type="Proteomes" id="UP000094426"/>
    </source>
</evidence>
<dbReference type="InterPro" id="IPR050396">
    <property type="entry name" value="Glycosyltr_51/Transpeptidase"/>
</dbReference>
<evidence type="ECO:0000256" key="2">
    <source>
        <dbReference type="ARBA" id="ARBA00022679"/>
    </source>
</evidence>
<proteinExistence type="predicted"/>
<evidence type="ECO:0000256" key="1">
    <source>
        <dbReference type="ARBA" id="ARBA00022676"/>
    </source>
</evidence>
<dbReference type="GO" id="GO:0008658">
    <property type="term" value="F:penicillin binding"/>
    <property type="evidence" value="ECO:0007669"/>
    <property type="project" value="InterPro"/>
</dbReference>
<dbReference type="SUPFAM" id="SSF56601">
    <property type="entry name" value="beta-lactamase/transpeptidase-like"/>
    <property type="match status" value="1"/>
</dbReference>
<dbReference type="GO" id="GO:0008955">
    <property type="term" value="F:peptidoglycan glycosyltransferase activity"/>
    <property type="evidence" value="ECO:0007669"/>
    <property type="project" value="TreeGrafter"/>
</dbReference>
<dbReference type="Proteomes" id="UP000094426">
    <property type="component" value="Unassembled WGS sequence"/>
</dbReference>
<keyword evidence="1" id="KW-0328">Glycosyltransferase</keyword>
<organism evidence="5 6">
    <name type="scientific">Leifsonia xyli subsp. xyli</name>
    <dbReference type="NCBI Taxonomy" id="59736"/>
    <lineage>
        <taxon>Bacteria</taxon>
        <taxon>Bacillati</taxon>
        <taxon>Actinomycetota</taxon>
        <taxon>Actinomycetes</taxon>
        <taxon>Micrococcales</taxon>
        <taxon>Microbacteriaceae</taxon>
        <taxon>Leifsonia</taxon>
    </lineage>
</organism>
<dbReference type="InterPro" id="IPR001460">
    <property type="entry name" value="PCN-bd_Tpept"/>
</dbReference>
<dbReference type="AlphaFoldDB" id="A0A1E2SJL1"/>